<evidence type="ECO:0000313" key="2">
    <source>
        <dbReference type="Proteomes" id="UP001174936"/>
    </source>
</evidence>
<sequence length="129" mass="13918">MVIPRLVPTVHLSVLMSATTPPLGSSSTLTPTFSKLRFSDLLTTAFYTSSLICYSFLRGDSSSKYSPRVPSSGLSLHSLEHKLPSALSALVSASRPGRKHQPCAISIGRRIPSVFELILLTQILTQPPP</sequence>
<accession>A0AA39XV67</accession>
<proteinExistence type="predicted"/>
<dbReference type="Proteomes" id="UP001174936">
    <property type="component" value="Unassembled WGS sequence"/>
</dbReference>
<keyword evidence="2" id="KW-1185">Reference proteome</keyword>
<reference evidence="1" key="1">
    <citation type="submission" date="2023-06" db="EMBL/GenBank/DDBJ databases">
        <title>Genome-scale phylogeny and comparative genomics of the fungal order Sordariales.</title>
        <authorList>
            <consortium name="Lawrence Berkeley National Laboratory"/>
            <person name="Hensen N."/>
            <person name="Bonometti L."/>
            <person name="Westerberg I."/>
            <person name="Brannstrom I.O."/>
            <person name="Guillou S."/>
            <person name="Cros-Aarteil S."/>
            <person name="Calhoun S."/>
            <person name="Haridas S."/>
            <person name="Kuo A."/>
            <person name="Mondo S."/>
            <person name="Pangilinan J."/>
            <person name="Riley R."/>
            <person name="Labutti K."/>
            <person name="Andreopoulos B."/>
            <person name="Lipzen A."/>
            <person name="Chen C."/>
            <person name="Yanf M."/>
            <person name="Daum C."/>
            <person name="Ng V."/>
            <person name="Clum A."/>
            <person name="Steindorff A."/>
            <person name="Ohm R."/>
            <person name="Martin F."/>
            <person name="Silar P."/>
            <person name="Natvig D."/>
            <person name="Lalanne C."/>
            <person name="Gautier V."/>
            <person name="Ament-Velasquez S.L."/>
            <person name="Kruys A."/>
            <person name="Hutchinson M.I."/>
            <person name="Powell A.J."/>
            <person name="Barry K."/>
            <person name="Miller A.N."/>
            <person name="Grigoriev I.V."/>
            <person name="Debuchy R."/>
            <person name="Gladieux P."/>
            <person name="Thoren M.H."/>
            <person name="Johannesson H."/>
        </authorList>
    </citation>
    <scope>NUCLEOTIDE SEQUENCE</scope>
    <source>
        <strain evidence="1">SMH2532-1</strain>
    </source>
</reference>
<organism evidence="1 2">
    <name type="scientific">Cercophora newfieldiana</name>
    <dbReference type="NCBI Taxonomy" id="92897"/>
    <lineage>
        <taxon>Eukaryota</taxon>
        <taxon>Fungi</taxon>
        <taxon>Dikarya</taxon>
        <taxon>Ascomycota</taxon>
        <taxon>Pezizomycotina</taxon>
        <taxon>Sordariomycetes</taxon>
        <taxon>Sordariomycetidae</taxon>
        <taxon>Sordariales</taxon>
        <taxon>Lasiosphaeriaceae</taxon>
        <taxon>Cercophora</taxon>
    </lineage>
</organism>
<protein>
    <submittedName>
        <fullName evidence="1">Uncharacterized protein</fullName>
    </submittedName>
</protein>
<name>A0AA39XV67_9PEZI</name>
<gene>
    <name evidence="1" type="ORF">B0T16DRAFT_202992</name>
</gene>
<dbReference type="AlphaFoldDB" id="A0AA39XV67"/>
<dbReference type="EMBL" id="JAULSV010000006">
    <property type="protein sequence ID" value="KAK0640859.1"/>
    <property type="molecule type" value="Genomic_DNA"/>
</dbReference>
<comment type="caution">
    <text evidence="1">The sequence shown here is derived from an EMBL/GenBank/DDBJ whole genome shotgun (WGS) entry which is preliminary data.</text>
</comment>
<evidence type="ECO:0000313" key="1">
    <source>
        <dbReference type="EMBL" id="KAK0640859.1"/>
    </source>
</evidence>